<dbReference type="AlphaFoldDB" id="A0AAD9AX74"/>
<keyword evidence="2" id="KW-1185">Reference proteome</keyword>
<reference evidence="1" key="1">
    <citation type="submission" date="2023-01" db="EMBL/GenBank/DDBJ databases">
        <title>Colletotrichum chrysophilum M932 genome sequence.</title>
        <authorList>
            <person name="Baroncelli R."/>
        </authorList>
    </citation>
    <scope>NUCLEOTIDE SEQUENCE</scope>
    <source>
        <strain evidence="1">M932</strain>
    </source>
</reference>
<protein>
    <submittedName>
        <fullName evidence="1">Uncharacterized protein</fullName>
    </submittedName>
</protein>
<sequence>MHSESPIIASRPPFTTLQPFVGLSNYLTCSYIMSSLSAVTTSPPARFTPLRTSTLLTHVFASSINNPLFYPYCLSFSCIK</sequence>
<organism evidence="1 2">
    <name type="scientific">Colletotrichum chrysophilum</name>
    <dbReference type="NCBI Taxonomy" id="1836956"/>
    <lineage>
        <taxon>Eukaryota</taxon>
        <taxon>Fungi</taxon>
        <taxon>Dikarya</taxon>
        <taxon>Ascomycota</taxon>
        <taxon>Pezizomycotina</taxon>
        <taxon>Sordariomycetes</taxon>
        <taxon>Hypocreomycetidae</taxon>
        <taxon>Glomerellales</taxon>
        <taxon>Glomerellaceae</taxon>
        <taxon>Colletotrichum</taxon>
        <taxon>Colletotrichum gloeosporioides species complex</taxon>
    </lineage>
</organism>
<accession>A0AAD9AX74</accession>
<name>A0AAD9AX74_9PEZI</name>
<proteinExistence type="predicted"/>
<evidence type="ECO:0000313" key="1">
    <source>
        <dbReference type="EMBL" id="KAK1853444.1"/>
    </source>
</evidence>
<gene>
    <name evidence="1" type="ORF">CCHR01_03871</name>
</gene>
<evidence type="ECO:0000313" key="2">
    <source>
        <dbReference type="Proteomes" id="UP001243330"/>
    </source>
</evidence>
<comment type="caution">
    <text evidence="1">The sequence shown here is derived from an EMBL/GenBank/DDBJ whole genome shotgun (WGS) entry which is preliminary data.</text>
</comment>
<dbReference type="EMBL" id="JAQOWY010000054">
    <property type="protein sequence ID" value="KAK1853444.1"/>
    <property type="molecule type" value="Genomic_DNA"/>
</dbReference>
<dbReference type="Proteomes" id="UP001243330">
    <property type="component" value="Unassembled WGS sequence"/>
</dbReference>